<dbReference type="OrthoDB" id="9810047at2"/>
<evidence type="ECO:0000256" key="2">
    <source>
        <dbReference type="ARBA" id="ARBA00022475"/>
    </source>
</evidence>
<feature type="transmembrane region" description="Helical" evidence="8">
    <location>
        <begin position="130"/>
        <end position="154"/>
    </location>
</feature>
<organism evidence="10 11">
    <name type="scientific">Solitalea canadensis (strain ATCC 29591 / DSM 3403 / JCM 21819 / LMG 8368 / NBRC 15130 / NCIMB 12057 / USAM 9D)</name>
    <name type="common">Flexibacter canadensis</name>
    <dbReference type="NCBI Taxonomy" id="929556"/>
    <lineage>
        <taxon>Bacteria</taxon>
        <taxon>Pseudomonadati</taxon>
        <taxon>Bacteroidota</taxon>
        <taxon>Sphingobacteriia</taxon>
        <taxon>Sphingobacteriales</taxon>
        <taxon>Sphingobacteriaceae</taxon>
        <taxon>Solitalea</taxon>
    </lineage>
</organism>
<dbReference type="EMBL" id="CP003349">
    <property type="protein sequence ID" value="AFD07295.1"/>
    <property type="molecule type" value="Genomic_DNA"/>
</dbReference>
<dbReference type="Pfam" id="PF12821">
    <property type="entry name" value="ThrE_2"/>
    <property type="match status" value="1"/>
</dbReference>
<sequence>MNLESNLVLILRDGILAFFVGIGFALLFNTPKKALITAGLLGAAGHMLRFILREECGQSIIVSTLSASLLIGFASIFVAHIVHTPPIVFSMPACITMIPGLYAYRTMLGVAKLTDKDLAFSSPHLLTETAHYFILTGSLLFSLAIGLCVGTLIFRKKSIKEINLPRLGKSAG</sequence>
<dbReference type="InterPro" id="IPR024528">
    <property type="entry name" value="ThrE_2"/>
</dbReference>
<evidence type="ECO:0000259" key="9">
    <source>
        <dbReference type="Pfam" id="PF12821"/>
    </source>
</evidence>
<keyword evidence="2" id="KW-1003">Cell membrane</keyword>
<dbReference type="InterPro" id="IPR050539">
    <property type="entry name" value="ThrE_Dicarb/AminoAcid_Exp"/>
</dbReference>
<dbReference type="KEGG" id="scn:Solca_2253"/>
<evidence type="ECO:0000256" key="6">
    <source>
        <dbReference type="ARBA" id="ARBA00023136"/>
    </source>
</evidence>
<dbReference type="GO" id="GO:0015744">
    <property type="term" value="P:succinate transport"/>
    <property type="evidence" value="ECO:0007669"/>
    <property type="project" value="TreeGrafter"/>
</dbReference>
<comment type="subcellular location">
    <subcellularLocation>
        <location evidence="1">Cell membrane</location>
        <topology evidence="1">Multi-pass membrane protein</topology>
    </subcellularLocation>
</comment>
<name>H8KUD0_SOLCM</name>
<feature type="transmembrane region" description="Helical" evidence="8">
    <location>
        <begin position="34"/>
        <end position="52"/>
    </location>
</feature>
<feature type="transmembrane region" description="Helical" evidence="8">
    <location>
        <begin position="59"/>
        <end position="82"/>
    </location>
</feature>
<keyword evidence="5 8" id="KW-1133">Transmembrane helix</keyword>
<evidence type="ECO:0000256" key="4">
    <source>
        <dbReference type="ARBA" id="ARBA00022692"/>
    </source>
</evidence>
<evidence type="ECO:0000313" key="10">
    <source>
        <dbReference type="EMBL" id="AFD07295.1"/>
    </source>
</evidence>
<reference evidence="10" key="1">
    <citation type="submission" date="2012-02" db="EMBL/GenBank/DDBJ databases">
        <title>The complete genome of Solitalea canadensis DSM 3403.</title>
        <authorList>
            <consortium name="US DOE Joint Genome Institute (JGI-PGF)"/>
            <person name="Lucas S."/>
            <person name="Copeland A."/>
            <person name="Lapidus A."/>
            <person name="Glavina del Rio T."/>
            <person name="Dalin E."/>
            <person name="Tice H."/>
            <person name="Bruce D."/>
            <person name="Goodwin L."/>
            <person name="Pitluck S."/>
            <person name="Peters L."/>
            <person name="Ovchinnikova G."/>
            <person name="Lu M."/>
            <person name="Kyrpides N."/>
            <person name="Mavromatis K."/>
            <person name="Ivanova N."/>
            <person name="Brettin T."/>
            <person name="Detter J.C."/>
            <person name="Han C."/>
            <person name="Larimer F."/>
            <person name="Land M."/>
            <person name="Hauser L."/>
            <person name="Markowitz V."/>
            <person name="Cheng J.-F."/>
            <person name="Hugenholtz P."/>
            <person name="Woyke T."/>
            <person name="Wu D."/>
            <person name="Spring S."/>
            <person name="Schroeder M."/>
            <person name="Kopitz M."/>
            <person name="Brambilla E."/>
            <person name="Klenk H.-P."/>
            <person name="Eisen J.A."/>
        </authorList>
    </citation>
    <scope>NUCLEOTIDE SEQUENCE</scope>
    <source>
        <strain evidence="10">DSM 3403</strain>
    </source>
</reference>
<dbReference type="GO" id="GO:0005886">
    <property type="term" value="C:plasma membrane"/>
    <property type="evidence" value="ECO:0007669"/>
    <property type="project" value="UniProtKB-SubCell"/>
</dbReference>
<keyword evidence="6 8" id="KW-0472">Membrane</keyword>
<dbReference type="eggNOG" id="COG3610">
    <property type="taxonomic scope" value="Bacteria"/>
</dbReference>
<evidence type="ECO:0000256" key="7">
    <source>
        <dbReference type="ARBA" id="ARBA00034125"/>
    </source>
</evidence>
<keyword evidence="4 8" id="KW-0812">Transmembrane</keyword>
<accession>H8KUD0</accession>
<dbReference type="PANTHER" id="PTHR34390:SF1">
    <property type="entry name" value="SUCCINATE TRANSPORTER SUBUNIT YJJB-RELATED"/>
    <property type="match status" value="1"/>
</dbReference>
<evidence type="ECO:0000256" key="8">
    <source>
        <dbReference type="SAM" id="Phobius"/>
    </source>
</evidence>
<comment type="similarity">
    <text evidence="7">Belongs to the ThrE exporter (TC 2.A.79) family.</text>
</comment>
<gene>
    <name evidence="10" type="ordered locus">Solca_2253</name>
</gene>
<evidence type="ECO:0000256" key="5">
    <source>
        <dbReference type="ARBA" id="ARBA00022989"/>
    </source>
</evidence>
<evidence type="ECO:0000256" key="3">
    <source>
        <dbReference type="ARBA" id="ARBA00022519"/>
    </source>
</evidence>
<dbReference type="HOGENOM" id="CLU_117642_1_1_10"/>
<dbReference type="AlphaFoldDB" id="H8KUD0"/>
<proteinExistence type="inferred from homology"/>
<feature type="domain" description="Threonine/Serine exporter ThrE" evidence="9">
    <location>
        <begin position="14"/>
        <end position="152"/>
    </location>
</feature>
<protein>
    <recommendedName>
        <fullName evidence="9">Threonine/Serine exporter ThrE domain-containing protein</fullName>
    </recommendedName>
</protein>
<feature type="transmembrane region" description="Helical" evidence="8">
    <location>
        <begin position="7"/>
        <end position="28"/>
    </location>
</feature>
<dbReference type="Proteomes" id="UP000007590">
    <property type="component" value="Chromosome"/>
</dbReference>
<keyword evidence="3" id="KW-0997">Cell inner membrane</keyword>
<keyword evidence="11" id="KW-1185">Reference proteome</keyword>
<dbReference type="RefSeq" id="WP_014680522.1">
    <property type="nucleotide sequence ID" value="NC_017770.1"/>
</dbReference>
<evidence type="ECO:0000313" key="11">
    <source>
        <dbReference type="Proteomes" id="UP000007590"/>
    </source>
</evidence>
<dbReference type="PANTHER" id="PTHR34390">
    <property type="entry name" value="UPF0442 PROTEIN YJJB-RELATED"/>
    <property type="match status" value="1"/>
</dbReference>
<evidence type="ECO:0000256" key="1">
    <source>
        <dbReference type="ARBA" id="ARBA00004651"/>
    </source>
</evidence>